<feature type="chain" id="PRO_5043395253" description="Chromogranin-A" evidence="5">
    <location>
        <begin position="19"/>
        <end position="431"/>
    </location>
</feature>
<sequence length="431" mass="50725">MVLTGCVFLVLFCFRADSVPLSAQLSEEEEKVSKCIMEVLADTLSNPIPAQISSNCRRILKEDERIVSMLKHQHLMRELEDLNHRENSKHRFGQEAGHGGWEEQGEDSEEDELKKRNQEAGAAHHRDPEKRGTDSSEKDVKTRDSKSKRDHEDVREFEKTEKIEEKVKEEKVSHAEDDTKVRMEEAKELLEDEDEEDEDKKKRNAPGKRSREYFEDDKRREHEKDSHGAVLNEILERLSKDAHHANKKMADVKKHFSDEDSSEEDNFHHGGFHEGHHGGHHREHENWEEEEEEEKKSGPQQRSVSKRMDEKASDEETAQFEAEEKGVKISNMKSHLHGSHGAGHLREKPWEDKRHFHNHEGDSEEELRKRHHEEEPYLKKHLEDEEEREEEQEEMEEKEAAKKEGRELENLEDIEYELKKAAEKLRELHRG</sequence>
<evidence type="ECO:0000313" key="6">
    <source>
        <dbReference type="EMBL" id="KAJ1109098.1"/>
    </source>
</evidence>
<name>A0AAV7N445_PLEWA</name>
<feature type="signal peptide" evidence="5">
    <location>
        <begin position="1"/>
        <end position="18"/>
    </location>
</feature>
<feature type="compositionally biased region" description="Basic and acidic residues" evidence="4">
    <location>
        <begin position="265"/>
        <end position="285"/>
    </location>
</feature>
<feature type="region of interest" description="Disordered" evidence="4">
    <location>
        <begin position="90"/>
        <end position="413"/>
    </location>
</feature>
<proteinExistence type="predicted"/>
<accession>A0AAV7N445</accession>
<gene>
    <name evidence="6" type="ORF">NDU88_006463</name>
</gene>
<evidence type="ECO:0008006" key="8">
    <source>
        <dbReference type="Google" id="ProtNLM"/>
    </source>
</evidence>
<dbReference type="PRINTS" id="PR00659">
    <property type="entry name" value="CHROMOGRANIN"/>
</dbReference>
<evidence type="ECO:0000256" key="3">
    <source>
        <dbReference type="ARBA" id="ARBA00022685"/>
    </source>
</evidence>
<feature type="compositionally biased region" description="Basic and acidic residues" evidence="4">
    <location>
        <begin position="344"/>
        <end position="383"/>
    </location>
</feature>
<evidence type="ECO:0000313" key="7">
    <source>
        <dbReference type="Proteomes" id="UP001066276"/>
    </source>
</evidence>
<evidence type="ECO:0000256" key="1">
    <source>
        <dbReference type="ARBA" id="ARBA00022553"/>
    </source>
</evidence>
<protein>
    <recommendedName>
        <fullName evidence="8">Chromogranin-A</fullName>
    </recommendedName>
</protein>
<comment type="caution">
    <text evidence="6">The sequence shown here is derived from an EMBL/GenBank/DDBJ whole genome shotgun (WGS) entry which is preliminary data.</text>
</comment>
<feature type="compositionally biased region" description="Acidic residues" evidence="4">
    <location>
        <begin position="384"/>
        <end position="397"/>
    </location>
</feature>
<keyword evidence="5" id="KW-0732">Signal</keyword>
<feature type="compositionally biased region" description="Basic and acidic residues" evidence="4">
    <location>
        <begin position="234"/>
        <end position="258"/>
    </location>
</feature>
<reference evidence="6" key="1">
    <citation type="journal article" date="2022" name="bioRxiv">
        <title>Sequencing and chromosome-scale assembly of the giantPleurodeles waltlgenome.</title>
        <authorList>
            <person name="Brown T."/>
            <person name="Elewa A."/>
            <person name="Iarovenko S."/>
            <person name="Subramanian E."/>
            <person name="Araus A.J."/>
            <person name="Petzold A."/>
            <person name="Susuki M."/>
            <person name="Suzuki K.-i.T."/>
            <person name="Hayashi T."/>
            <person name="Toyoda A."/>
            <person name="Oliveira C."/>
            <person name="Osipova E."/>
            <person name="Leigh N.D."/>
            <person name="Simon A."/>
            <person name="Yun M.H."/>
        </authorList>
    </citation>
    <scope>NUCLEOTIDE SEQUENCE</scope>
    <source>
        <strain evidence="6">20211129_DDA</strain>
        <tissue evidence="6">Liver</tissue>
    </source>
</reference>
<dbReference type="EMBL" id="JANPWB010000013">
    <property type="protein sequence ID" value="KAJ1109098.1"/>
    <property type="molecule type" value="Genomic_DNA"/>
</dbReference>
<dbReference type="AlphaFoldDB" id="A0AAV7N445"/>
<organism evidence="6 7">
    <name type="scientific">Pleurodeles waltl</name>
    <name type="common">Iberian ribbed newt</name>
    <dbReference type="NCBI Taxonomy" id="8319"/>
    <lineage>
        <taxon>Eukaryota</taxon>
        <taxon>Metazoa</taxon>
        <taxon>Chordata</taxon>
        <taxon>Craniata</taxon>
        <taxon>Vertebrata</taxon>
        <taxon>Euteleostomi</taxon>
        <taxon>Amphibia</taxon>
        <taxon>Batrachia</taxon>
        <taxon>Caudata</taxon>
        <taxon>Salamandroidea</taxon>
        <taxon>Salamandridae</taxon>
        <taxon>Pleurodelinae</taxon>
        <taxon>Pleurodeles</taxon>
    </lineage>
</organism>
<dbReference type="GO" id="GO:0005615">
    <property type="term" value="C:extracellular space"/>
    <property type="evidence" value="ECO:0007669"/>
    <property type="project" value="TreeGrafter"/>
</dbReference>
<evidence type="ECO:0000256" key="4">
    <source>
        <dbReference type="SAM" id="MobiDB-lite"/>
    </source>
</evidence>
<keyword evidence="7" id="KW-1185">Reference proteome</keyword>
<feature type="compositionally biased region" description="Basic and acidic residues" evidence="4">
    <location>
        <begin position="398"/>
        <end position="409"/>
    </location>
</feature>
<dbReference type="PANTHER" id="PTHR10583:SF4">
    <property type="entry name" value="SECRETOGRANIN-1"/>
    <property type="match status" value="1"/>
</dbReference>
<dbReference type="InterPro" id="IPR001819">
    <property type="entry name" value="Chromogranin_AB"/>
</dbReference>
<keyword evidence="3" id="KW-0165">Cleavage on pair of basic residues</keyword>
<dbReference type="Proteomes" id="UP001066276">
    <property type="component" value="Chromosome 9"/>
</dbReference>
<evidence type="ECO:0000256" key="5">
    <source>
        <dbReference type="SAM" id="SignalP"/>
    </source>
</evidence>
<dbReference type="GO" id="GO:0030141">
    <property type="term" value="C:secretory granule"/>
    <property type="evidence" value="ECO:0007669"/>
    <property type="project" value="InterPro"/>
</dbReference>
<feature type="compositionally biased region" description="Basic and acidic residues" evidence="4">
    <location>
        <begin position="112"/>
        <end position="189"/>
    </location>
</feature>
<feature type="compositionally biased region" description="Basic and acidic residues" evidence="4">
    <location>
        <begin position="209"/>
        <end position="227"/>
    </location>
</feature>
<dbReference type="PANTHER" id="PTHR10583">
    <property type="entry name" value="CHROMOGRANIN"/>
    <property type="match status" value="1"/>
</dbReference>
<keyword evidence="2" id="KW-0765">Sulfation</keyword>
<evidence type="ECO:0000256" key="2">
    <source>
        <dbReference type="ARBA" id="ARBA00022641"/>
    </source>
</evidence>
<keyword evidence="1" id="KW-0597">Phosphoprotein</keyword>